<evidence type="ECO:0000259" key="4">
    <source>
        <dbReference type="PROSITE" id="PS51132"/>
    </source>
</evidence>
<comment type="subcellular location">
    <subcellularLocation>
        <location evidence="1">Secreted</location>
    </subcellularLocation>
</comment>
<evidence type="ECO:0000313" key="5">
    <source>
        <dbReference type="EMBL" id="CAI9544669.1"/>
    </source>
</evidence>
<organism evidence="5 6">
    <name type="scientific">Staurois parvus</name>
    <dbReference type="NCBI Taxonomy" id="386267"/>
    <lineage>
        <taxon>Eukaryota</taxon>
        <taxon>Metazoa</taxon>
        <taxon>Chordata</taxon>
        <taxon>Craniata</taxon>
        <taxon>Vertebrata</taxon>
        <taxon>Euteleostomi</taxon>
        <taxon>Amphibia</taxon>
        <taxon>Batrachia</taxon>
        <taxon>Anura</taxon>
        <taxon>Neobatrachia</taxon>
        <taxon>Ranoidea</taxon>
        <taxon>Ranidae</taxon>
        <taxon>Staurois</taxon>
    </lineage>
</organism>
<name>A0ABN9BAP8_9NEOB</name>
<protein>
    <recommendedName>
        <fullName evidence="4">Olfactomedin-like domain-containing protein</fullName>
    </recommendedName>
</protein>
<feature type="domain" description="Olfactomedin-like" evidence="4">
    <location>
        <begin position="4"/>
        <end position="219"/>
    </location>
</feature>
<gene>
    <name evidence="5" type="ORF">SPARVUS_LOCUS2518708</name>
</gene>
<dbReference type="PANTHER" id="PTHR23192">
    <property type="entry name" value="OLFACTOMEDIN-RELATED"/>
    <property type="match status" value="1"/>
</dbReference>
<accession>A0ABN9BAP8</accession>
<dbReference type="PANTHER" id="PTHR23192:SF7">
    <property type="entry name" value="OLFACTOMEDIN-4"/>
    <property type="match status" value="1"/>
</dbReference>
<sequence length="219" mass="25056">GTREHGEITNVSKPFIVQLNWAGFGSKWGRWGRDSYPGTNQKTYWGAILRSDARIIDLLRYQNYVEKGLIYYDDYSRTGQGSGMIMYDGSMYYNCYNTRDICKYNTKTYTVESRSTLSDAAFNNRFSYAGADWQDIDFAGDENGLWVIYATEHSNGNMVLSKLNATTLAVQRTWHTNQYKPAVTNAFMVVGILYATRAVNTQTEEIFYMYNTKTGEEGS</sequence>
<evidence type="ECO:0000256" key="2">
    <source>
        <dbReference type="ARBA" id="ARBA00022525"/>
    </source>
</evidence>
<evidence type="ECO:0000256" key="1">
    <source>
        <dbReference type="ARBA" id="ARBA00004613"/>
    </source>
</evidence>
<evidence type="ECO:0000313" key="6">
    <source>
        <dbReference type="Proteomes" id="UP001162483"/>
    </source>
</evidence>
<evidence type="ECO:0000256" key="3">
    <source>
        <dbReference type="PROSITE-ProRule" id="PRU00446"/>
    </source>
</evidence>
<comment type="caution">
    <text evidence="3">Lacks conserved residue(s) required for the propagation of feature annotation.</text>
</comment>
<keyword evidence="6" id="KW-1185">Reference proteome</keyword>
<dbReference type="Proteomes" id="UP001162483">
    <property type="component" value="Unassembled WGS sequence"/>
</dbReference>
<dbReference type="EMBL" id="CATNWA010003147">
    <property type="protein sequence ID" value="CAI9544669.1"/>
    <property type="molecule type" value="Genomic_DNA"/>
</dbReference>
<feature type="non-terminal residue" evidence="5">
    <location>
        <position position="1"/>
    </location>
</feature>
<dbReference type="InterPro" id="IPR050605">
    <property type="entry name" value="Olfactomedin-like_domain"/>
</dbReference>
<reference evidence="5" key="1">
    <citation type="submission" date="2023-05" db="EMBL/GenBank/DDBJ databases">
        <authorList>
            <person name="Stuckert A."/>
        </authorList>
    </citation>
    <scope>NUCLEOTIDE SEQUENCE</scope>
</reference>
<proteinExistence type="predicted"/>
<dbReference type="SMART" id="SM00284">
    <property type="entry name" value="OLF"/>
    <property type="match status" value="1"/>
</dbReference>
<dbReference type="Pfam" id="PF02191">
    <property type="entry name" value="OLF"/>
    <property type="match status" value="1"/>
</dbReference>
<keyword evidence="2" id="KW-0964">Secreted</keyword>
<dbReference type="PROSITE" id="PS51132">
    <property type="entry name" value="OLF"/>
    <property type="match status" value="1"/>
</dbReference>
<comment type="caution">
    <text evidence="5">The sequence shown here is derived from an EMBL/GenBank/DDBJ whole genome shotgun (WGS) entry which is preliminary data.</text>
</comment>
<dbReference type="InterPro" id="IPR003112">
    <property type="entry name" value="Olfac-like_dom"/>
</dbReference>